<dbReference type="Pfam" id="PF00382">
    <property type="entry name" value="TFIIB"/>
    <property type="match status" value="2"/>
</dbReference>
<evidence type="ECO:0000256" key="5">
    <source>
        <dbReference type="ARBA" id="ARBA00023163"/>
    </source>
</evidence>
<keyword evidence="8" id="KW-0396">Initiation factor</keyword>
<evidence type="ECO:0000256" key="6">
    <source>
        <dbReference type="ARBA" id="ARBA00053882"/>
    </source>
</evidence>
<dbReference type="GO" id="GO:0017025">
    <property type="term" value="F:TBP-class protein binding"/>
    <property type="evidence" value="ECO:0007669"/>
    <property type="project" value="InterPro"/>
</dbReference>
<sequence>MQLMEKLLFKIARKWVADNGSERTFSDSTVNRSRTGDKISLARHDKGLSTVINHLNKDASGNPLSAPMKASVTQMRKWDSRSQSKDSTERNLKQAMVELLKIKEKLSLPDSIIERSAYIYRKALEKKLTRGRSISGMAAATMYATCRESGIPRSLNEVSSACNIRRGSLAINYRVLLKELELSMPIASSVSCISKIASGAELNEKTKRTAATLLKKAEDQGIVAGKDPMGMAAAALYLSCLITGQNVTQAVIAKAAGITEVTVRNRCKSIRPLLDD</sequence>
<dbReference type="AlphaFoldDB" id="A0A081S4Z7"/>
<comment type="function">
    <text evidence="6">Stabilizes TBP binding to an archaeal box-A promoter. Also responsible for recruiting RNA polymerase II to the pre-initiation complex (DNA-TBP-TFIIB).</text>
</comment>
<dbReference type="PRINTS" id="PR00685">
    <property type="entry name" value="TIFACTORIIB"/>
</dbReference>
<keyword evidence="5" id="KW-0804">Transcription</keyword>
<gene>
    <name evidence="8" type="ORF">AAA799E16_01301</name>
</gene>
<dbReference type="SUPFAM" id="SSF47954">
    <property type="entry name" value="Cyclin-like"/>
    <property type="match status" value="2"/>
</dbReference>
<keyword evidence="9" id="KW-1185">Reference proteome</keyword>
<evidence type="ECO:0000313" key="9">
    <source>
        <dbReference type="Proteomes" id="UP000028027"/>
    </source>
</evidence>
<keyword evidence="4" id="KW-0805">Transcription regulation</keyword>
<dbReference type="GO" id="GO:0097550">
    <property type="term" value="C:transcription preinitiation complex"/>
    <property type="evidence" value="ECO:0007669"/>
    <property type="project" value="TreeGrafter"/>
</dbReference>
<dbReference type="InterPro" id="IPR023486">
    <property type="entry name" value="TFIIB_CS"/>
</dbReference>
<dbReference type="PANTHER" id="PTHR11618:SF13">
    <property type="entry name" value="TRANSCRIPTION INITIATION FACTOR IIB"/>
    <property type="match status" value="1"/>
</dbReference>
<dbReference type="InterPro" id="IPR036915">
    <property type="entry name" value="Cyclin-like_sf"/>
</dbReference>
<proteinExistence type="inferred from homology"/>
<dbReference type="Proteomes" id="UP000028027">
    <property type="component" value="Unassembled WGS sequence"/>
</dbReference>
<evidence type="ECO:0000256" key="2">
    <source>
        <dbReference type="ARBA" id="ARBA00013932"/>
    </source>
</evidence>
<feature type="domain" description="Cyclin-like" evidence="7">
    <location>
        <begin position="97"/>
        <end position="178"/>
    </location>
</feature>
<accession>A0A081S4Z7</accession>
<dbReference type="PANTHER" id="PTHR11618">
    <property type="entry name" value="TRANSCRIPTION INITIATION FACTOR IIB-RELATED"/>
    <property type="match status" value="1"/>
</dbReference>
<evidence type="ECO:0000256" key="1">
    <source>
        <dbReference type="ARBA" id="ARBA00010857"/>
    </source>
</evidence>
<dbReference type="GO" id="GO:0070897">
    <property type="term" value="P:transcription preinitiation complex assembly"/>
    <property type="evidence" value="ECO:0007669"/>
    <property type="project" value="InterPro"/>
</dbReference>
<dbReference type="EMBL" id="JNVL01000019">
    <property type="protein sequence ID" value="KER06000.1"/>
    <property type="molecule type" value="Genomic_DNA"/>
</dbReference>
<dbReference type="InterPro" id="IPR013150">
    <property type="entry name" value="TFIIB_cyclin"/>
</dbReference>
<evidence type="ECO:0000313" key="8">
    <source>
        <dbReference type="EMBL" id="KER06000.1"/>
    </source>
</evidence>
<dbReference type="CDD" id="cd20550">
    <property type="entry name" value="CYCLIN_TFIIB_archaea_like_rpt2"/>
    <property type="match status" value="1"/>
</dbReference>
<dbReference type="InterPro" id="IPR013763">
    <property type="entry name" value="Cyclin-like_dom"/>
</dbReference>
<dbReference type="PROSITE" id="PS00782">
    <property type="entry name" value="TFIIB"/>
    <property type="match status" value="1"/>
</dbReference>
<protein>
    <recommendedName>
        <fullName evidence="2">Transcription initiation factor IIB</fullName>
    </recommendedName>
</protein>
<keyword evidence="3" id="KW-0677">Repeat</keyword>
<dbReference type="SMART" id="SM00385">
    <property type="entry name" value="CYCLIN"/>
    <property type="match status" value="2"/>
</dbReference>
<evidence type="ECO:0000259" key="7">
    <source>
        <dbReference type="SMART" id="SM00385"/>
    </source>
</evidence>
<reference evidence="8 9" key="1">
    <citation type="submission" date="2014-06" db="EMBL/GenBank/DDBJ databases">
        <authorList>
            <person name="Ngugi D.K."/>
            <person name="Blom J."/>
            <person name="Alam I."/>
            <person name="Rashid M."/>
            <person name="Ba Alawi W."/>
            <person name="Zhang G."/>
            <person name="Hikmawan T."/>
            <person name="Guan Y."/>
            <person name="Antunes A."/>
            <person name="Siam R."/>
            <person name="Eldorry H."/>
            <person name="Bajic V."/>
            <person name="Stingl U."/>
        </authorList>
    </citation>
    <scope>NUCLEOTIDE SEQUENCE [LARGE SCALE GENOMIC DNA]</scope>
    <source>
        <strain evidence="8">SCGC AAA799-E16</strain>
    </source>
</reference>
<dbReference type="GO" id="GO:0003743">
    <property type="term" value="F:translation initiation factor activity"/>
    <property type="evidence" value="ECO:0007669"/>
    <property type="project" value="UniProtKB-KW"/>
</dbReference>
<comment type="similarity">
    <text evidence="1">Belongs to the TFIIB family.</text>
</comment>
<comment type="caution">
    <text evidence="8">The sequence shown here is derived from an EMBL/GenBank/DDBJ whole genome shotgun (WGS) entry which is preliminary data.</text>
</comment>
<name>A0A081S4Z7_9ARCH</name>
<dbReference type="PATRIC" id="fig|1502292.3.peg.1200"/>
<evidence type="ECO:0000256" key="4">
    <source>
        <dbReference type="ARBA" id="ARBA00023015"/>
    </source>
</evidence>
<dbReference type="Gene3D" id="1.10.472.10">
    <property type="entry name" value="Cyclin-like"/>
    <property type="match status" value="1"/>
</dbReference>
<dbReference type="FunFam" id="1.10.472.10:FF:000023">
    <property type="entry name" value="Transcription initiation factor IIB"/>
    <property type="match status" value="1"/>
</dbReference>
<evidence type="ECO:0000256" key="3">
    <source>
        <dbReference type="ARBA" id="ARBA00022737"/>
    </source>
</evidence>
<keyword evidence="8" id="KW-0648">Protein biosynthesis</keyword>
<dbReference type="Gene3D" id="1.10.472.170">
    <property type="match status" value="1"/>
</dbReference>
<dbReference type="InterPro" id="IPR000812">
    <property type="entry name" value="TFIIB"/>
</dbReference>
<feature type="domain" description="Cyclin-like" evidence="7">
    <location>
        <begin position="191"/>
        <end position="272"/>
    </location>
</feature>
<organism evidence="8 9">
    <name type="scientific">Marine Group I thaumarchaeote SCGC AAA799-E16</name>
    <dbReference type="NCBI Taxonomy" id="1502292"/>
    <lineage>
        <taxon>Archaea</taxon>
        <taxon>Nitrososphaerota</taxon>
        <taxon>Marine Group I</taxon>
    </lineage>
</organism>